<dbReference type="Proteomes" id="UP001234297">
    <property type="component" value="Chromosome 5"/>
</dbReference>
<evidence type="ECO:0000313" key="1">
    <source>
        <dbReference type="EMBL" id="KAJ8639872.1"/>
    </source>
</evidence>
<dbReference type="EMBL" id="CM056813">
    <property type="protein sequence ID" value="KAJ8639872.1"/>
    <property type="molecule type" value="Genomic_DNA"/>
</dbReference>
<proteinExistence type="predicted"/>
<sequence>MTTQNKQAIQKAVNNQNEELLAEQQKDDQSAVQYQRSWLMFLSASSQLVCNSQMYLTICCYVSFCRDQCRISHFMRSFVPIGNENRCPRGWFLGHHAVFGIVNSFCNCPIPTVIWTACSLPAHASSCYASQWTSVRLMFHYIVL</sequence>
<accession>A0ACC2M3U3</accession>
<comment type="caution">
    <text evidence="1">The sequence shown here is derived from an EMBL/GenBank/DDBJ whole genome shotgun (WGS) entry which is preliminary data.</text>
</comment>
<keyword evidence="2" id="KW-1185">Reference proteome</keyword>
<evidence type="ECO:0000313" key="2">
    <source>
        <dbReference type="Proteomes" id="UP001234297"/>
    </source>
</evidence>
<protein>
    <submittedName>
        <fullName evidence="1">Uncharacterized protein</fullName>
    </submittedName>
</protein>
<gene>
    <name evidence="1" type="ORF">MRB53_016566</name>
</gene>
<organism evidence="1 2">
    <name type="scientific">Persea americana</name>
    <name type="common">Avocado</name>
    <dbReference type="NCBI Taxonomy" id="3435"/>
    <lineage>
        <taxon>Eukaryota</taxon>
        <taxon>Viridiplantae</taxon>
        <taxon>Streptophyta</taxon>
        <taxon>Embryophyta</taxon>
        <taxon>Tracheophyta</taxon>
        <taxon>Spermatophyta</taxon>
        <taxon>Magnoliopsida</taxon>
        <taxon>Magnoliidae</taxon>
        <taxon>Laurales</taxon>
        <taxon>Lauraceae</taxon>
        <taxon>Persea</taxon>
    </lineage>
</organism>
<name>A0ACC2M3U3_PERAE</name>
<reference evidence="1 2" key="1">
    <citation type="journal article" date="2022" name="Hortic Res">
        <title>A haplotype resolved chromosomal level avocado genome allows analysis of novel avocado genes.</title>
        <authorList>
            <person name="Nath O."/>
            <person name="Fletcher S.J."/>
            <person name="Hayward A."/>
            <person name="Shaw L.M."/>
            <person name="Masouleh A.K."/>
            <person name="Furtado A."/>
            <person name="Henry R.J."/>
            <person name="Mitter N."/>
        </authorList>
    </citation>
    <scope>NUCLEOTIDE SEQUENCE [LARGE SCALE GENOMIC DNA]</scope>
    <source>
        <strain evidence="2">cv. Hass</strain>
    </source>
</reference>